<reference evidence="11" key="1">
    <citation type="journal article" date="2010" name="Nature">
        <title>The Amphimedon queenslandica genome and the evolution of animal complexity.</title>
        <authorList>
            <person name="Srivastava M."/>
            <person name="Simakov O."/>
            <person name="Chapman J."/>
            <person name="Fahey B."/>
            <person name="Gauthier M.E."/>
            <person name="Mitros T."/>
            <person name="Richards G.S."/>
            <person name="Conaco C."/>
            <person name="Dacre M."/>
            <person name="Hellsten U."/>
            <person name="Larroux C."/>
            <person name="Putnam N.H."/>
            <person name="Stanke M."/>
            <person name="Adamska M."/>
            <person name="Darling A."/>
            <person name="Degnan S.M."/>
            <person name="Oakley T.H."/>
            <person name="Plachetzki D.C."/>
            <person name="Zhai Y."/>
            <person name="Adamski M."/>
            <person name="Calcino A."/>
            <person name="Cummins S.F."/>
            <person name="Goodstein D.M."/>
            <person name="Harris C."/>
            <person name="Jackson D.J."/>
            <person name="Leys S.P."/>
            <person name="Shu S."/>
            <person name="Woodcroft B.J."/>
            <person name="Vervoort M."/>
            <person name="Kosik K.S."/>
            <person name="Manning G."/>
            <person name="Degnan B.M."/>
            <person name="Rokhsar D.S."/>
        </authorList>
    </citation>
    <scope>NUCLEOTIDE SEQUENCE [LARGE SCALE GENOMIC DNA]</scope>
</reference>
<evidence type="ECO:0000256" key="8">
    <source>
        <dbReference type="HAMAP-Rule" id="MF_03157"/>
    </source>
</evidence>
<dbReference type="Proteomes" id="UP000007879">
    <property type="component" value="Unassembled WGS sequence"/>
</dbReference>
<keyword evidence="2 8" id="KW-0547">Nucleotide-binding</keyword>
<organism evidence="10 11">
    <name type="scientific">Amphimedon queenslandica</name>
    <name type="common">Sponge</name>
    <dbReference type="NCBI Taxonomy" id="400682"/>
    <lineage>
        <taxon>Eukaryota</taxon>
        <taxon>Metazoa</taxon>
        <taxon>Porifera</taxon>
        <taxon>Demospongiae</taxon>
        <taxon>Heteroscleromorpha</taxon>
        <taxon>Haplosclerida</taxon>
        <taxon>Niphatidae</taxon>
        <taxon>Amphimedon</taxon>
    </lineage>
</organism>
<dbReference type="EC" id="4.2.1.93" evidence="8"/>
<keyword evidence="5 8" id="KW-0520">NAD</keyword>
<reference evidence="10" key="2">
    <citation type="submission" date="2024-06" db="UniProtKB">
        <authorList>
            <consortium name="EnsemblMetazoa"/>
        </authorList>
    </citation>
    <scope>IDENTIFICATION</scope>
</reference>
<name>A0AAN0IU16_AMPQE</name>
<feature type="binding site" evidence="8">
    <location>
        <position position="112"/>
    </location>
    <ligand>
        <name>(6S)-NADPHX</name>
        <dbReference type="ChEBI" id="CHEBI:64076"/>
    </ligand>
</feature>
<dbReference type="GO" id="GO:0005524">
    <property type="term" value="F:ATP binding"/>
    <property type="evidence" value="ECO:0007669"/>
    <property type="project" value="UniProtKB-KW"/>
</dbReference>
<dbReference type="FunFam" id="3.40.1190.20:FF:000023">
    <property type="entry name" value="ATP-dependent (S)-NAD(P)H-hydrate dehydratase"/>
    <property type="match status" value="1"/>
</dbReference>
<dbReference type="PROSITE" id="PS01049">
    <property type="entry name" value="YJEF_C_1"/>
    <property type="match status" value="1"/>
</dbReference>
<dbReference type="KEGG" id="aqu:100636397"/>
<dbReference type="GO" id="GO:0046496">
    <property type="term" value="P:nicotinamide nucleotide metabolic process"/>
    <property type="evidence" value="ECO:0007669"/>
    <property type="project" value="UniProtKB-UniRule"/>
</dbReference>
<feature type="binding site" evidence="8">
    <location>
        <position position="250"/>
    </location>
    <ligand>
        <name>(6S)-NADPHX</name>
        <dbReference type="ChEBI" id="CHEBI:64076"/>
    </ligand>
</feature>
<dbReference type="CDD" id="cd01171">
    <property type="entry name" value="YXKO-related"/>
    <property type="match status" value="1"/>
</dbReference>
<feature type="domain" description="YjeF C-terminal" evidence="9">
    <location>
        <begin position="10"/>
        <end position="324"/>
    </location>
</feature>
<dbReference type="PANTHER" id="PTHR12592:SF0">
    <property type="entry name" value="ATP-DEPENDENT (S)-NAD(P)H-HYDRATE DEHYDRATASE"/>
    <property type="match status" value="1"/>
</dbReference>
<evidence type="ECO:0000256" key="3">
    <source>
        <dbReference type="ARBA" id="ARBA00022840"/>
    </source>
</evidence>
<comment type="catalytic activity">
    <reaction evidence="8">
        <text>(6S)-NADHX + ATP = ADP + phosphate + NADH + H(+)</text>
        <dbReference type="Rhea" id="RHEA:19017"/>
        <dbReference type="ChEBI" id="CHEBI:15378"/>
        <dbReference type="ChEBI" id="CHEBI:30616"/>
        <dbReference type="ChEBI" id="CHEBI:43474"/>
        <dbReference type="ChEBI" id="CHEBI:57945"/>
        <dbReference type="ChEBI" id="CHEBI:64074"/>
        <dbReference type="ChEBI" id="CHEBI:456216"/>
        <dbReference type="EC" id="4.2.1.93"/>
    </reaction>
</comment>
<evidence type="ECO:0000313" key="11">
    <source>
        <dbReference type="Proteomes" id="UP000007879"/>
    </source>
</evidence>
<feature type="binding site" evidence="8">
    <location>
        <begin position="240"/>
        <end position="249"/>
    </location>
    <ligand>
        <name>ATP</name>
        <dbReference type="ChEBI" id="CHEBI:30616"/>
    </ligand>
</feature>
<dbReference type="InterPro" id="IPR017953">
    <property type="entry name" value="Carbohydrate_kinase_pred_CS"/>
</dbReference>
<dbReference type="PROSITE" id="PS51383">
    <property type="entry name" value="YJEF_C_3"/>
    <property type="match status" value="1"/>
</dbReference>
<evidence type="ECO:0000256" key="1">
    <source>
        <dbReference type="ARBA" id="ARBA00022553"/>
    </source>
</evidence>
<comment type="similarity">
    <text evidence="8">Belongs to the NnrD/CARKD family.</text>
</comment>
<dbReference type="AlphaFoldDB" id="A0AAN0IU16"/>
<sequence length="327" mass="35745">MVSVLSQELIFQAVKSLAPPLSYEGHKGQSGRIGLIGGSKEYTGAPYFAAITALRIGADLAHVFCPPEAAPVIKSYSPELIVHPLLTEDTPLSVESISPWLPRLHSIVIGPGLGRDNAILRTVKELLKLAKEQEKNIIIDADGLYLITNDPQPIKGYPNCILTPNKIEFDRLYHKVVRIRSYFCIIGTFQFQFSSPPSGSQYQTETMDLARALGGVTIVRKGLHDVISNGQQVLSCEEEGSPCRKGGQGDLLSGCLGVCSYWAQLAKEHNRLTLKETELPLTLLASYTSCLIVKKCARLTFKRLGRSLLACDMVDNVGGVSCELFDQ</sequence>
<evidence type="ECO:0000256" key="7">
    <source>
        <dbReference type="ARBA" id="ARBA00047472"/>
    </source>
</evidence>
<dbReference type="Gene3D" id="3.40.1190.20">
    <property type="match status" value="1"/>
</dbReference>
<dbReference type="InterPro" id="IPR000631">
    <property type="entry name" value="CARKD"/>
</dbReference>
<dbReference type="GO" id="GO:0047453">
    <property type="term" value="F:ATP-dependent NAD(P)H-hydrate dehydratase activity"/>
    <property type="evidence" value="ECO:0007669"/>
    <property type="project" value="UniProtKB-UniRule"/>
</dbReference>
<dbReference type="SUPFAM" id="SSF53613">
    <property type="entry name" value="Ribokinase-like"/>
    <property type="match status" value="1"/>
</dbReference>
<dbReference type="EnsemblMetazoa" id="XM_011411400.2">
    <property type="protein sequence ID" value="XP_011409702.1"/>
    <property type="gene ID" value="LOC100636397"/>
</dbReference>
<keyword evidence="3 8" id="KW-0067">ATP-binding</keyword>
<dbReference type="HAMAP" id="MF_01965">
    <property type="entry name" value="NADHX_dehydratase"/>
    <property type="match status" value="1"/>
</dbReference>
<evidence type="ECO:0000313" key="10">
    <source>
        <dbReference type="EnsemblMetazoa" id="XP_011409702.1"/>
    </source>
</evidence>
<gene>
    <name evidence="10" type="primary">100636397</name>
</gene>
<protein>
    <recommendedName>
        <fullName evidence="8">ATP-dependent (S)-NAD(P)H-hydrate dehydratase</fullName>
        <ecNumber evidence="8">4.2.1.93</ecNumber>
    </recommendedName>
    <alternativeName>
        <fullName evidence="8">ATP-dependent NAD(P)HX dehydratase</fullName>
    </alternativeName>
</protein>
<keyword evidence="4" id="KW-0521">NADP</keyword>
<accession>A0AAN0IU16</accession>
<evidence type="ECO:0000256" key="2">
    <source>
        <dbReference type="ARBA" id="ARBA00022741"/>
    </source>
</evidence>
<evidence type="ECO:0000259" key="9">
    <source>
        <dbReference type="PROSITE" id="PS51383"/>
    </source>
</evidence>
<dbReference type="InterPro" id="IPR029056">
    <property type="entry name" value="Ribokinase-like"/>
</dbReference>
<evidence type="ECO:0000256" key="6">
    <source>
        <dbReference type="ARBA" id="ARBA00023239"/>
    </source>
</evidence>
<keyword evidence="6 8" id="KW-0456">Lyase</keyword>
<keyword evidence="11" id="KW-1185">Reference proteome</keyword>
<keyword evidence="1 8" id="KW-0597">Phosphoprotein</keyword>
<dbReference type="PANTHER" id="PTHR12592">
    <property type="entry name" value="ATP-DEPENDENT (S)-NAD(P)H-HYDRATE DEHYDRATASE FAMILY MEMBER"/>
    <property type="match status" value="1"/>
</dbReference>
<comment type="function">
    <text evidence="8">Catalyzes the dehydration of the S-form of NAD(P)HX at the expense of ATP, which is converted to ADP. Together with NAD(P)HX epimerase, which catalyzes the epimerization of the S- and R-forms, the enzyme allows the repair of both epimers of NAD(P)HX, a damaged form of NAD(P)H that is a result of enzymatic or heat-dependent hydration.</text>
</comment>
<evidence type="ECO:0000256" key="5">
    <source>
        <dbReference type="ARBA" id="ARBA00023027"/>
    </source>
</evidence>
<dbReference type="GO" id="GO:0110051">
    <property type="term" value="P:metabolite repair"/>
    <property type="evidence" value="ECO:0007669"/>
    <property type="project" value="TreeGrafter"/>
</dbReference>
<dbReference type="NCBIfam" id="TIGR00196">
    <property type="entry name" value="yjeF_cterm"/>
    <property type="match status" value="1"/>
</dbReference>
<proteinExistence type="inferred from homology"/>
<feature type="binding site" evidence="8">
    <location>
        <begin position="165"/>
        <end position="171"/>
    </location>
    <ligand>
        <name>(6S)-NADPHX</name>
        <dbReference type="ChEBI" id="CHEBI:64076"/>
    </ligand>
</feature>
<comment type="cofactor">
    <cofactor evidence="8">
        <name>Mg(2+)</name>
        <dbReference type="ChEBI" id="CHEBI:18420"/>
    </cofactor>
</comment>
<evidence type="ECO:0000256" key="4">
    <source>
        <dbReference type="ARBA" id="ARBA00022857"/>
    </source>
</evidence>
<feature type="binding site" evidence="8">
    <location>
        <begin position="221"/>
        <end position="225"/>
    </location>
    <ligand>
        <name>ATP</name>
        <dbReference type="ChEBI" id="CHEBI:30616"/>
    </ligand>
</feature>
<comment type="catalytic activity">
    <reaction evidence="7 8">
        <text>(6S)-NADPHX + ATP = ADP + phosphate + NADPH + H(+)</text>
        <dbReference type="Rhea" id="RHEA:32231"/>
        <dbReference type="ChEBI" id="CHEBI:15378"/>
        <dbReference type="ChEBI" id="CHEBI:30616"/>
        <dbReference type="ChEBI" id="CHEBI:43474"/>
        <dbReference type="ChEBI" id="CHEBI:57783"/>
        <dbReference type="ChEBI" id="CHEBI:64076"/>
        <dbReference type="ChEBI" id="CHEBI:456216"/>
        <dbReference type="EC" id="4.2.1.93"/>
    </reaction>
</comment>
<dbReference type="Pfam" id="PF01256">
    <property type="entry name" value="Carb_kinase"/>
    <property type="match status" value="1"/>
</dbReference>